<accession>Q113L4</accession>
<dbReference type="SUPFAM" id="SSF56436">
    <property type="entry name" value="C-type lectin-like"/>
    <property type="match status" value="1"/>
</dbReference>
<dbReference type="GO" id="GO:0120147">
    <property type="term" value="F:formylglycine-generating oxidase activity"/>
    <property type="evidence" value="ECO:0007669"/>
    <property type="project" value="TreeGrafter"/>
</dbReference>
<dbReference type="EMBL" id="CP000393">
    <property type="protein sequence ID" value="ABG51310.1"/>
    <property type="molecule type" value="Genomic_DNA"/>
</dbReference>
<dbReference type="Pfam" id="PF03781">
    <property type="entry name" value="FGE-sulfatase"/>
    <property type="match status" value="1"/>
</dbReference>
<dbReference type="RefSeq" id="WP_011611681.1">
    <property type="nucleotide sequence ID" value="NC_008312.1"/>
</dbReference>
<dbReference type="InterPro" id="IPR005532">
    <property type="entry name" value="SUMF_dom"/>
</dbReference>
<reference evidence="2" key="1">
    <citation type="submission" date="2006-06" db="EMBL/GenBank/DDBJ databases">
        <title>Complete sequence of Trichodesmium erythraeum IMS101.</title>
        <authorList>
            <consortium name="US DOE Joint Genome Institute"/>
            <person name="Copeland A."/>
            <person name="Lucas S."/>
            <person name="Lapidus A."/>
            <person name="Barry K."/>
            <person name="Detter J.C."/>
            <person name="Glavina del Rio T."/>
            <person name="Hammon N."/>
            <person name="Israni S."/>
            <person name="Dalin E."/>
            <person name="Tice H."/>
            <person name="Pitluck S."/>
            <person name="Kiss H."/>
            <person name="Munk A.C."/>
            <person name="Brettin T."/>
            <person name="Bruce D."/>
            <person name="Han C."/>
            <person name="Tapia R."/>
            <person name="Gilna P."/>
            <person name="Schmutz J."/>
            <person name="Larimer F."/>
            <person name="Land M."/>
            <person name="Hauser L."/>
            <person name="Kyrpides N."/>
            <person name="Kim E."/>
            <person name="Richardson P."/>
        </authorList>
    </citation>
    <scope>NUCLEOTIDE SEQUENCE [LARGE SCALE GENOMIC DNA]</scope>
    <source>
        <strain evidence="2">IMS101</strain>
    </source>
</reference>
<dbReference type="PANTHER" id="PTHR23150">
    <property type="entry name" value="SULFATASE MODIFYING FACTOR 1, 2"/>
    <property type="match status" value="1"/>
</dbReference>
<organism evidence="2">
    <name type="scientific">Trichodesmium erythraeum (strain IMS101)</name>
    <dbReference type="NCBI Taxonomy" id="203124"/>
    <lineage>
        <taxon>Bacteria</taxon>
        <taxon>Bacillati</taxon>
        <taxon>Cyanobacteriota</taxon>
        <taxon>Cyanophyceae</taxon>
        <taxon>Oscillatoriophycideae</taxon>
        <taxon>Oscillatoriales</taxon>
        <taxon>Microcoleaceae</taxon>
        <taxon>Trichodesmium</taxon>
    </lineage>
</organism>
<dbReference type="AlphaFoldDB" id="Q113L4"/>
<dbReference type="HOGENOM" id="CLU_012431_2_4_3"/>
<evidence type="ECO:0000259" key="1">
    <source>
        <dbReference type="Pfam" id="PF03781"/>
    </source>
</evidence>
<dbReference type="Gene3D" id="3.90.1580.10">
    <property type="entry name" value="paralog of FGE (formylglycine-generating enzyme)"/>
    <property type="match status" value="1"/>
</dbReference>
<proteinExistence type="predicted"/>
<protein>
    <recommendedName>
        <fullName evidence="1">Sulfatase-modifying factor enzyme-like domain-containing protein</fullName>
    </recommendedName>
</protein>
<dbReference type="InterPro" id="IPR051043">
    <property type="entry name" value="Sulfatase_Mod_Factor_Kinase"/>
</dbReference>
<dbReference type="eggNOG" id="COG1262">
    <property type="taxonomic scope" value="Bacteria"/>
</dbReference>
<dbReference type="InterPro" id="IPR042095">
    <property type="entry name" value="SUMF_sf"/>
</dbReference>
<dbReference type="KEGG" id="ter:Tery_2069"/>
<dbReference type="InterPro" id="IPR016187">
    <property type="entry name" value="CTDL_fold"/>
</dbReference>
<feature type="domain" description="Sulfatase-modifying factor enzyme-like" evidence="1">
    <location>
        <begin position="26"/>
        <end position="274"/>
    </location>
</feature>
<name>Q113L4_TRIEI</name>
<dbReference type="PANTHER" id="PTHR23150:SF19">
    <property type="entry name" value="FORMYLGLYCINE-GENERATING ENZYME"/>
    <property type="match status" value="1"/>
</dbReference>
<dbReference type="OrthoDB" id="569031at2"/>
<dbReference type="STRING" id="203124.Tery_2069"/>
<gene>
    <name evidence="2" type="ordered locus">Tery_2069</name>
</gene>
<evidence type="ECO:0000313" key="2">
    <source>
        <dbReference type="EMBL" id="ABG51310.1"/>
    </source>
</evidence>
<sequence length="281" mass="32418">MATTPIIKRQKQKIRGYREYAEVPLEMFLIPSGTFTMGAPKSEEGSRNNERPQHNVTISEFLMGRYPVTQGQWRAIASRADLKEKQDLDPDPSYFKKPYQDIDRWQRPVERVNWYEAVEFCQRLSKLTRRNYRLPREAEWEYACRAGTTTPFHFGETITTDLANYDGTGDEGSYGRGLKGEYRQETTPVGYFKVANSFGLSDMHGNVWEWCADEWHDNYENAPTDGSVWLNGNKKRSPLRGGSWVNIPNDCRSAIRYNSAGRDVHYDVIGFRVVCDGGRTL</sequence>